<comment type="caution">
    <text evidence="2">The sequence shown here is derived from an EMBL/GenBank/DDBJ whole genome shotgun (WGS) entry which is preliminary data.</text>
</comment>
<feature type="compositionally biased region" description="Pro residues" evidence="1">
    <location>
        <begin position="44"/>
        <end position="66"/>
    </location>
</feature>
<name>A0AA38T9X2_9ASTR</name>
<accession>A0AA38T9X2</accession>
<sequence length="147" mass="16218">MEVVSVVDGEGWTVRCASVCGCRRSRRWAVEVGQRWSINHIPQPHLPHPPPPAATTAPPPPPPLPPSIATTATTTGDSYLSPFISKEPNQPPPLLRHHYRCPLRPPPPLRRTSHPSLFLSPMRLIDDDVVRGDAVDGFGHRRATEVE</sequence>
<feature type="region of interest" description="Disordered" evidence="1">
    <location>
        <begin position="40"/>
        <end position="114"/>
    </location>
</feature>
<organism evidence="2 3">
    <name type="scientific">Centaurea solstitialis</name>
    <name type="common">yellow star-thistle</name>
    <dbReference type="NCBI Taxonomy" id="347529"/>
    <lineage>
        <taxon>Eukaryota</taxon>
        <taxon>Viridiplantae</taxon>
        <taxon>Streptophyta</taxon>
        <taxon>Embryophyta</taxon>
        <taxon>Tracheophyta</taxon>
        <taxon>Spermatophyta</taxon>
        <taxon>Magnoliopsida</taxon>
        <taxon>eudicotyledons</taxon>
        <taxon>Gunneridae</taxon>
        <taxon>Pentapetalae</taxon>
        <taxon>asterids</taxon>
        <taxon>campanulids</taxon>
        <taxon>Asterales</taxon>
        <taxon>Asteraceae</taxon>
        <taxon>Carduoideae</taxon>
        <taxon>Cardueae</taxon>
        <taxon>Centaureinae</taxon>
        <taxon>Centaurea</taxon>
    </lineage>
</organism>
<dbReference type="EMBL" id="JARYMX010000003">
    <property type="protein sequence ID" value="KAJ9556164.1"/>
    <property type="molecule type" value="Genomic_DNA"/>
</dbReference>
<proteinExistence type="predicted"/>
<dbReference type="AlphaFoldDB" id="A0AA38T9X2"/>
<reference evidence="2" key="1">
    <citation type="submission" date="2023-03" db="EMBL/GenBank/DDBJ databases">
        <title>Chromosome-scale reference genome and RAD-based genetic map of yellow starthistle (Centaurea solstitialis) reveal putative structural variation and QTLs associated with invader traits.</title>
        <authorList>
            <person name="Reatini B."/>
            <person name="Cang F.A."/>
            <person name="Jiang Q."/>
            <person name="Mckibben M.T.W."/>
            <person name="Barker M.S."/>
            <person name="Rieseberg L.H."/>
            <person name="Dlugosch K.M."/>
        </authorList>
    </citation>
    <scope>NUCLEOTIDE SEQUENCE</scope>
    <source>
        <strain evidence="2">CAN-66</strain>
        <tissue evidence="2">Leaf</tissue>
    </source>
</reference>
<evidence type="ECO:0000313" key="3">
    <source>
        <dbReference type="Proteomes" id="UP001172457"/>
    </source>
</evidence>
<evidence type="ECO:0000313" key="2">
    <source>
        <dbReference type="EMBL" id="KAJ9556164.1"/>
    </source>
</evidence>
<keyword evidence="3" id="KW-1185">Reference proteome</keyword>
<gene>
    <name evidence="2" type="ORF">OSB04_010778</name>
</gene>
<protein>
    <submittedName>
        <fullName evidence="2">Uncharacterized protein</fullName>
    </submittedName>
</protein>
<evidence type="ECO:0000256" key="1">
    <source>
        <dbReference type="SAM" id="MobiDB-lite"/>
    </source>
</evidence>
<dbReference type="Proteomes" id="UP001172457">
    <property type="component" value="Chromosome 3"/>
</dbReference>